<accession>A0AAQ3SVG0</accession>
<dbReference type="PANTHER" id="PTHR33377">
    <property type="entry name" value="OS10G0134700 PROTEIN-RELATED"/>
    <property type="match status" value="1"/>
</dbReference>
<dbReference type="Gene3D" id="3.40.50.300">
    <property type="entry name" value="P-loop containing nucleotide triphosphate hydrolases"/>
    <property type="match status" value="1"/>
</dbReference>
<dbReference type="PANTHER" id="PTHR33377:SF20">
    <property type="entry name" value="RX N-TERMINAL DOMAIN-CONTAINING PROTEIN"/>
    <property type="match status" value="1"/>
</dbReference>
<proteinExistence type="predicted"/>
<name>A0AAQ3SVG0_PASNO</name>
<dbReference type="EMBL" id="CP144747">
    <property type="protein sequence ID" value="WVZ61575.1"/>
    <property type="molecule type" value="Genomic_DNA"/>
</dbReference>
<protein>
    <submittedName>
        <fullName evidence="1">Uncharacterized protein</fullName>
    </submittedName>
</protein>
<keyword evidence="2" id="KW-1185">Reference proteome</keyword>
<sequence length="191" mass="21670">MAWTGRERKPASLKEESTQILRWMLMWIHVVIKEAEGRHITQIKQCQQLNMLRQVLYQGYYILDSSIQQAQEGDQKDNDHGVSSSLLPLSNFNPAKHVVSLLLQIEDVLPCVEIAIAGLVTLLCFASPYSTYLFIENCMFGRQVEMERIINFLLYEELPAHGNIGILSIVGLGKVGKSTLVEHVCRDERAV</sequence>
<gene>
    <name evidence="1" type="ORF">U9M48_011427</name>
</gene>
<evidence type="ECO:0000313" key="1">
    <source>
        <dbReference type="EMBL" id="WVZ61575.1"/>
    </source>
</evidence>
<dbReference type="Proteomes" id="UP001341281">
    <property type="component" value="Chromosome 03"/>
</dbReference>
<reference evidence="1 2" key="1">
    <citation type="submission" date="2024-02" db="EMBL/GenBank/DDBJ databases">
        <title>High-quality chromosome-scale genome assembly of Pensacola bahiagrass (Paspalum notatum Flugge var. saurae).</title>
        <authorList>
            <person name="Vega J.M."/>
            <person name="Podio M."/>
            <person name="Orjuela J."/>
            <person name="Siena L.A."/>
            <person name="Pessino S.C."/>
            <person name="Combes M.C."/>
            <person name="Mariac C."/>
            <person name="Albertini E."/>
            <person name="Pupilli F."/>
            <person name="Ortiz J.P.A."/>
            <person name="Leblanc O."/>
        </authorList>
    </citation>
    <scope>NUCLEOTIDE SEQUENCE [LARGE SCALE GENOMIC DNA]</scope>
    <source>
        <strain evidence="1">R1</strain>
        <tissue evidence="1">Leaf</tissue>
    </source>
</reference>
<dbReference type="AlphaFoldDB" id="A0AAQ3SVG0"/>
<evidence type="ECO:0000313" key="2">
    <source>
        <dbReference type="Proteomes" id="UP001341281"/>
    </source>
</evidence>
<dbReference type="SUPFAM" id="SSF52540">
    <property type="entry name" value="P-loop containing nucleoside triphosphate hydrolases"/>
    <property type="match status" value="1"/>
</dbReference>
<organism evidence="1 2">
    <name type="scientific">Paspalum notatum var. saurae</name>
    <dbReference type="NCBI Taxonomy" id="547442"/>
    <lineage>
        <taxon>Eukaryota</taxon>
        <taxon>Viridiplantae</taxon>
        <taxon>Streptophyta</taxon>
        <taxon>Embryophyta</taxon>
        <taxon>Tracheophyta</taxon>
        <taxon>Spermatophyta</taxon>
        <taxon>Magnoliopsida</taxon>
        <taxon>Liliopsida</taxon>
        <taxon>Poales</taxon>
        <taxon>Poaceae</taxon>
        <taxon>PACMAD clade</taxon>
        <taxon>Panicoideae</taxon>
        <taxon>Andropogonodae</taxon>
        <taxon>Paspaleae</taxon>
        <taxon>Paspalinae</taxon>
        <taxon>Paspalum</taxon>
    </lineage>
</organism>
<dbReference type="InterPro" id="IPR027417">
    <property type="entry name" value="P-loop_NTPase"/>
</dbReference>